<dbReference type="EMBL" id="LSRX01000058">
    <property type="protein sequence ID" value="OLQ11502.1"/>
    <property type="molecule type" value="Genomic_DNA"/>
</dbReference>
<reference evidence="1 2" key="1">
    <citation type="submission" date="2016-02" db="EMBL/GenBank/DDBJ databases">
        <title>Genome analysis of coral dinoflagellate symbionts highlights evolutionary adaptations to a symbiotic lifestyle.</title>
        <authorList>
            <person name="Aranda M."/>
            <person name="Li Y."/>
            <person name="Liew Y.J."/>
            <person name="Baumgarten S."/>
            <person name="Simakov O."/>
            <person name="Wilson M."/>
            <person name="Piel J."/>
            <person name="Ashoor H."/>
            <person name="Bougouffa S."/>
            <person name="Bajic V.B."/>
            <person name="Ryu T."/>
            <person name="Ravasi T."/>
            <person name="Bayer T."/>
            <person name="Micklem G."/>
            <person name="Kim H."/>
            <person name="Bhak J."/>
            <person name="Lajeunesse T.C."/>
            <person name="Voolstra C.R."/>
        </authorList>
    </citation>
    <scope>NUCLEOTIDE SEQUENCE [LARGE SCALE GENOMIC DNA]</scope>
    <source>
        <strain evidence="1 2">CCMP2467</strain>
    </source>
</reference>
<evidence type="ECO:0000313" key="1">
    <source>
        <dbReference type="EMBL" id="OLQ11502.1"/>
    </source>
</evidence>
<gene>
    <name evidence="1" type="ORF">AK812_SmicGene4638</name>
</gene>
<comment type="caution">
    <text evidence="1">The sequence shown here is derived from an EMBL/GenBank/DDBJ whole genome shotgun (WGS) entry which is preliminary data.</text>
</comment>
<protein>
    <submittedName>
        <fullName evidence="1">Uncharacterized protein</fullName>
    </submittedName>
</protein>
<dbReference type="AlphaFoldDB" id="A0A1Q9EVS7"/>
<sequence>MDADAVGEATAAVAKSVSIVATTLTYVACGNDCVECLLHSLLLVVLSNVLDFCSELFTVLRAAAGDD</sequence>
<keyword evidence="2" id="KW-1185">Reference proteome</keyword>
<organism evidence="1 2">
    <name type="scientific">Symbiodinium microadriaticum</name>
    <name type="common">Dinoflagellate</name>
    <name type="synonym">Zooxanthella microadriatica</name>
    <dbReference type="NCBI Taxonomy" id="2951"/>
    <lineage>
        <taxon>Eukaryota</taxon>
        <taxon>Sar</taxon>
        <taxon>Alveolata</taxon>
        <taxon>Dinophyceae</taxon>
        <taxon>Suessiales</taxon>
        <taxon>Symbiodiniaceae</taxon>
        <taxon>Symbiodinium</taxon>
    </lineage>
</organism>
<accession>A0A1Q9EVS7</accession>
<dbReference type="Proteomes" id="UP000186817">
    <property type="component" value="Unassembled WGS sequence"/>
</dbReference>
<name>A0A1Q9EVS7_SYMMI</name>
<evidence type="ECO:0000313" key="2">
    <source>
        <dbReference type="Proteomes" id="UP000186817"/>
    </source>
</evidence>
<proteinExistence type="predicted"/>